<name>W7LW67_GIBM7</name>
<accession>W7LW67</accession>
<dbReference type="EMBL" id="DS022246">
    <property type="protein sequence ID" value="EWG42816.1"/>
    <property type="molecule type" value="Genomic_DNA"/>
</dbReference>
<proteinExistence type="predicted"/>
<dbReference type="KEGG" id="fvr:FVEG_15496"/>
<protein>
    <submittedName>
        <fullName evidence="1">Uncharacterized protein</fullName>
    </submittedName>
</protein>
<organism evidence="1 2">
    <name type="scientific">Gibberella moniliformis (strain M3125 / FGSC 7600)</name>
    <name type="common">Maize ear and stalk rot fungus</name>
    <name type="synonym">Fusarium verticillioides</name>
    <dbReference type="NCBI Taxonomy" id="334819"/>
    <lineage>
        <taxon>Eukaryota</taxon>
        <taxon>Fungi</taxon>
        <taxon>Dikarya</taxon>
        <taxon>Ascomycota</taxon>
        <taxon>Pezizomycotina</taxon>
        <taxon>Sordariomycetes</taxon>
        <taxon>Hypocreomycetidae</taxon>
        <taxon>Hypocreales</taxon>
        <taxon>Nectriaceae</taxon>
        <taxon>Fusarium</taxon>
        <taxon>Fusarium fujikuroi species complex</taxon>
    </lineage>
</organism>
<dbReference type="EMBL" id="CM000581">
    <property type="protein sequence ID" value="EWG42816.1"/>
    <property type="molecule type" value="Genomic_DNA"/>
</dbReference>
<dbReference type="Proteomes" id="UP000009096">
    <property type="component" value="Chromosome 4"/>
</dbReference>
<sequence length="148" mass="16521">MMDKVCLVGECAGTRCYTGRTWVENAQSFLRLPVCNLRSEPLCPYPSDEASYSCCAMLEAPITGCPLVLEISTSVLACLAVIPARKTPSYRNSSGRHDVATSRQLPHAVLSAFVLLRLLPCCVFPFSQLTWLWYDGKLDRCLLFVLRR</sequence>
<reference evidence="1 2" key="1">
    <citation type="journal article" date="2010" name="Nature">
        <title>Comparative genomics reveals mobile pathogenicity chromosomes in Fusarium.</title>
        <authorList>
            <person name="Ma L.J."/>
            <person name="van der Does H.C."/>
            <person name="Borkovich K.A."/>
            <person name="Coleman J.J."/>
            <person name="Daboussi M.J."/>
            <person name="Di Pietro A."/>
            <person name="Dufresne M."/>
            <person name="Freitag M."/>
            <person name="Grabherr M."/>
            <person name="Henrissat B."/>
            <person name="Houterman P.M."/>
            <person name="Kang S."/>
            <person name="Shim W.B."/>
            <person name="Woloshuk C."/>
            <person name="Xie X."/>
            <person name="Xu J.R."/>
            <person name="Antoniw J."/>
            <person name="Baker S.E."/>
            <person name="Bluhm B.H."/>
            <person name="Breakspear A."/>
            <person name="Brown D.W."/>
            <person name="Butchko R.A."/>
            <person name="Chapman S."/>
            <person name="Coulson R."/>
            <person name="Coutinho P.M."/>
            <person name="Danchin E.G."/>
            <person name="Diener A."/>
            <person name="Gale L.R."/>
            <person name="Gardiner D.M."/>
            <person name="Goff S."/>
            <person name="Hammond-Kosack K.E."/>
            <person name="Hilburn K."/>
            <person name="Hua-Van A."/>
            <person name="Jonkers W."/>
            <person name="Kazan K."/>
            <person name="Kodira C.D."/>
            <person name="Koehrsen M."/>
            <person name="Kumar L."/>
            <person name="Lee Y.H."/>
            <person name="Li L."/>
            <person name="Manners J.M."/>
            <person name="Miranda-Saavedra D."/>
            <person name="Mukherjee M."/>
            <person name="Park G."/>
            <person name="Park J."/>
            <person name="Park S.Y."/>
            <person name="Proctor R.H."/>
            <person name="Regev A."/>
            <person name="Ruiz-Roldan M.C."/>
            <person name="Sain D."/>
            <person name="Sakthikumar S."/>
            <person name="Sykes S."/>
            <person name="Schwartz D.C."/>
            <person name="Turgeon B.G."/>
            <person name="Wapinski I."/>
            <person name="Yoder O."/>
            <person name="Young S."/>
            <person name="Zeng Q."/>
            <person name="Zhou S."/>
            <person name="Galagan J."/>
            <person name="Cuomo C.A."/>
            <person name="Kistler H.C."/>
            <person name="Rep M."/>
        </authorList>
    </citation>
    <scope>NUCLEOTIDE SEQUENCE [LARGE SCALE GENOMIC DNA]</scope>
    <source>
        <strain evidence="2">M3125 / FGSC 7600</strain>
    </source>
</reference>
<keyword evidence="2" id="KW-1185">Reference proteome</keyword>
<dbReference type="VEuPathDB" id="FungiDB:FVEG_15496"/>
<dbReference type="GeneID" id="30072372"/>
<dbReference type="AlphaFoldDB" id="W7LW67"/>
<evidence type="ECO:0000313" key="2">
    <source>
        <dbReference type="Proteomes" id="UP000009096"/>
    </source>
</evidence>
<gene>
    <name evidence="1" type="ORF">FVEG_15496</name>
</gene>
<dbReference type="RefSeq" id="XP_018749007.1">
    <property type="nucleotide sequence ID" value="XM_018904624.1"/>
</dbReference>
<evidence type="ECO:0000313" key="1">
    <source>
        <dbReference type="EMBL" id="EWG42816.1"/>
    </source>
</evidence>